<dbReference type="GO" id="GO:0004252">
    <property type="term" value="F:serine-type endopeptidase activity"/>
    <property type="evidence" value="ECO:0007669"/>
    <property type="project" value="InterPro"/>
</dbReference>
<dbReference type="GO" id="GO:0006508">
    <property type="term" value="P:proteolysis"/>
    <property type="evidence" value="ECO:0007669"/>
    <property type="project" value="UniProtKB-KW"/>
</dbReference>
<dbReference type="FunFam" id="2.40.10.10:FF:000120">
    <property type="entry name" value="Putative serine protease"/>
    <property type="match status" value="1"/>
</dbReference>
<dbReference type="PANTHER" id="PTHR24252:SF7">
    <property type="entry name" value="HYALIN"/>
    <property type="match status" value="1"/>
</dbReference>
<dbReference type="PANTHER" id="PTHR24252">
    <property type="entry name" value="ACROSIN-RELATED"/>
    <property type="match status" value="1"/>
</dbReference>
<dbReference type="Pfam" id="PF00089">
    <property type="entry name" value="Trypsin"/>
    <property type="match status" value="1"/>
</dbReference>
<dbReference type="PROSITE" id="PS00134">
    <property type="entry name" value="TRYPSIN_HIS"/>
    <property type="match status" value="1"/>
</dbReference>
<dbReference type="AlphaFoldDB" id="A0AAN9BYB9"/>
<feature type="signal peptide" evidence="8">
    <location>
        <begin position="1"/>
        <end position="18"/>
    </location>
</feature>
<proteinExistence type="predicted"/>
<evidence type="ECO:0000259" key="9">
    <source>
        <dbReference type="PROSITE" id="PS50240"/>
    </source>
</evidence>
<accession>A0AAN9BYB9</accession>
<evidence type="ECO:0000256" key="1">
    <source>
        <dbReference type="ARBA" id="ARBA00022670"/>
    </source>
</evidence>
<keyword evidence="5" id="KW-1015">Disulfide bond</keyword>
<keyword evidence="4 6" id="KW-0720">Serine protease</keyword>
<evidence type="ECO:0000256" key="7">
    <source>
        <dbReference type="SAM" id="MobiDB-lite"/>
    </source>
</evidence>
<dbReference type="InterPro" id="IPR033116">
    <property type="entry name" value="TRYPSIN_SER"/>
</dbReference>
<feature type="region of interest" description="Disordered" evidence="7">
    <location>
        <begin position="36"/>
        <end position="58"/>
    </location>
</feature>
<dbReference type="PRINTS" id="PR00722">
    <property type="entry name" value="CHYMOTRYPSIN"/>
</dbReference>
<evidence type="ECO:0000256" key="3">
    <source>
        <dbReference type="ARBA" id="ARBA00022801"/>
    </source>
</evidence>
<evidence type="ECO:0000256" key="6">
    <source>
        <dbReference type="RuleBase" id="RU363034"/>
    </source>
</evidence>
<name>A0AAN9BYB9_9CAEN</name>
<feature type="chain" id="PRO_5043035251" description="Peptidase S1 domain-containing protein" evidence="8">
    <location>
        <begin position="19"/>
        <end position="298"/>
    </location>
</feature>
<keyword evidence="1 6" id="KW-0645">Protease</keyword>
<evidence type="ECO:0000256" key="2">
    <source>
        <dbReference type="ARBA" id="ARBA00022729"/>
    </source>
</evidence>
<dbReference type="Proteomes" id="UP001374579">
    <property type="component" value="Unassembled WGS sequence"/>
</dbReference>
<gene>
    <name evidence="10" type="ORF">V1264_011338</name>
</gene>
<dbReference type="CDD" id="cd00190">
    <property type="entry name" value="Tryp_SPc"/>
    <property type="match status" value="1"/>
</dbReference>
<dbReference type="InterPro" id="IPR009003">
    <property type="entry name" value="Peptidase_S1_PA"/>
</dbReference>
<evidence type="ECO:0000313" key="10">
    <source>
        <dbReference type="EMBL" id="KAK7111760.1"/>
    </source>
</evidence>
<feature type="domain" description="Peptidase S1" evidence="9">
    <location>
        <begin position="55"/>
        <end position="295"/>
    </location>
</feature>
<organism evidence="10 11">
    <name type="scientific">Littorina saxatilis</name>
    <dbReference type="NCBI Taxonomy" id="31220"/>
    <lineage>
        <taxon>Eukaryota</taxon>
        <taxon>Metazoa</taxon>
        <taxon>Spiralia</taxon>
        <taxon>Lophotrochozoa</taxon>
        <taxon>Mollusca</taxon>
        <taxon>Gastropoda</taxon>
        <taxon>Caenogastropoda</taxon>
        <taxon>Littorinimorpha</taxon>
        <taxon>Littorinoidea</taxon>
        <taxon>Littorinidae</taxon>
        <taxon>Littorina</taxon>
    </lineage>
</organism>
<dbReference type="InterPro" id="IPR001254">
    <property type="entry name" value="Trypsin_dom"/>
</dbReference>
<keyword evidence="2 8" id="KW-0732">Signal</keyword>
<reference evidence="10 11" key="1">
    <citation type="submission" date="2024-02" db="EMBL/GenBank/DDBJ databases">
        <title>Chromosome-scale genome assembly of the rough periwinkle Littorina saxatilis.</title>
        <authorList>
            <person name="De Jode A."/>
            <person name="Faria R."/>
            <person name="Formenti G."/>
            <person name="Sims Y."/>
            <person name="Smith T.P."/>
            <person name="Tracey A."/>
            <person name="Wood J.M.D."/>
            <person name="Zagrodzka Z.B."/>
            <person name="Johannesson K."/>
            <person name="Butlin R.K."/>
            <person name="Leder E.H."/>
        </authorList>
    </citation>
    <scope>NUCLEOTIDE SEQUENCE [LARGE SCALE GENOMIC DNA]</scope>
    <source>
        <strain evidence="10">Snail1</strain>
        <tissue evidence="10">Muscle</tissue>
    </source>
</reference>
<dbReference type="SUPFAM" id="SSF50494">
    <property type="entry name" value="Trypsin-like serine proteases"/>
    <property type="match status" value="1"/>
</dbReference>
<dbReference type="SMART" id="SM00020">
    <property type="entry name" value="Tryp_SPc"/>
    <property type="match status" value="1"/>
</dbReference>
<evidence type="ECO:0000256" key="5">
    <source>
        <dbReference type="ARBA" id="ARBA00023157"/>
    </source>
</evidence>
<keyword evidence="11" id="KW-1185">Reference proteome</keyword>
<dbReference type="PROSITE" id="PS50240">
    <property type="entry name" value="TRYPSIN_DOM"/>
    <property type="match status" value="1"/>
</dbReference>
<dbReference type="InterPro" id="IPR043504">
    <property type="entry name" value="Peptidase_S1_PA_chymotrypsin"/>
</dbReference>
<dbReference type="Gene3D" id="2.40.10.10">
    <property type="entry name" value="Trypsin-like serine proteases"/>
    <property type="match status" value="1"/>
</dbReference>
<evidence type="ECO:0000313" key="11">
    <source>
        <dbReference type="Proteomes" id="UP001374579"/>
    </source>
</evidence>
<comment type="caution">
    <text evidence="10">The sequence shown here is derived from an EMBL/GenBank/DDBJ whole genome shotgun (WGS) entry which is preliminary data.</text>
</comment>
<dbReference type="PROSITE" id="PS00135">
    <property type="entry name" value="TRYPSIN_SER"/>
    <property type="match status" value="1"/>
</dbReference>
<evidence type="ECO:0000256" key="8">
    <source>
        <dbReference type="SAM" id="SignalP"/>
    </source>
</evidence>
<feature type="compositionally biased region" description="Polar residues" evidence="7">
    <location>
        <begin position="36"/>
        <end position="50"/>
    </location>
</feature>
<dbReference type="InterPro" id="IPR018114">
    <property type="entry name" value="TRYPSIN_HIS"/>
</dbReference>
<protein>
    <recommendedName>
        <fullName evidence="9">Peptidase S1 domain-containing protein</fullName>
    </recommendedName>
</protein>
<dbReference type="EMBL" id="JBAMIC010000002">
    <property type="protein sequence ID" value="KAK7111760.1"/>
    <property type="molecule type" value="Genomic_DNA"/>
</dbReference>
<sequence length="298" mass="32221">MEWCGVLLVVLLWGSTSSRTVDRRFLTQATEPRTVQCGTPSEPIGTSTSTSRKRVAGGNATTTASFPWTVMVKKYGHSDVRCGAAILSHRLVLTAAHCFDNLSKNEMYLLTGVDDMDGWNLQQKMYHVSDIVIHEDYDSTTMKNDIALLKTTTSFTFNSVAKPICLPGASFQMSPGDVCVFAGYGDTQGIPAGRDRKLNCMQVPLVNDSLCAQSDWLGADYVTVRDVSICAGYANGGADACSGDSGGALVCKQSGDQKYYIYGISSWGKGCGERQMPGVYTKVVSFLDWVKAKSESLS</sequence>
<dbReference type="InterPro" id="IPR001314">
    <property type="entry name" value="Peptidase_S1A"/>
</dbReference>
<keyword evidence="3 6" id="KW-0378">Hydrolase</keyword>
<evidence type="ECO:0000256" key="4">
    <source>
        <dbReference type="ARBA" id="ARBA00022825"/>
    </source>
</evidence>